<keyword evidence="3 6" id="KW-0547">Nucleotide-binding</keyword>
<dbReference type="FunFam" id="1.10.150.300:FF:000001">
    <property type="entry name" value="Ribosome-binding ATPase YchF"/>
    <property type="match status" value="1"/>
</dbReference>
<dbReference type="PROSITE" id="PS51710">
    <property type="entry name" value="G_OBG"/>
    <property type="match status" value="1"/>
</dbReference>
<evidence type="ECO:0000313" key="9">
    <source>
        <dbReference type="EMBL" id="AFG36460.1"/>
    </source>
</evidence>
<dbReference type="RefSeq" id="WP_014454458.1">
    <property type="nucleotide sequence ID" value="NC_017098.1"/>
</dbReference>
<dbReference type="InterPro" id="IPR041706">
    <property type="entry name" value="YchF_N"/>
</dbReference>
<dbReference type="STRING" id="889378.Spiaf_0355"/>
<dbReference type="InterPro" id="IPR004095">
    <property type="entry name" value="TGS"/>
</dbReference>
<dbReference type="HAMAP" id="MF_00944">
    <property type="entry name" value="YchF_OLA1_ATPase"/>
    <property type="match status" value="1"/>
</dbReference>
<comment type="cofactor">
    <cofactor evidence="1">
        <name>Mg(2+)</name>
        <dbReference type="ChEBI" id="CHEBI:18420"/>
    </cofactor>
</comment>
<evidence type="ECO:0000259" key="7">
    <source>
        <dbReference type="PROSITE" id="PS51710"/>
    </source>
</evidence>
<dbReference type="InterPro" id="IPR027417">
    <property type="entry name" value="P-loop_NTPase"/>
</dbReference>
<dbReference type="KEGG" id="sfc:Spiaf_0355"/>
<dbReference type="GO" id="GO:0005525">
    <property type="term" value="F:GTP binding"/>
    <property type="evidence" value="ECO:0007669"/>
    <property type="project" value="InterPro"/>
</dbReference>
<dbReference type="PANTHER" id="PTHR23305">
    <property type="entry name" value="OBG GTPASE FAMILY"/>
    <property type="match status" value="1"/>
</dbReference>
<dbReference type="PROSITE" id="PS51880">
    <property type="entry name" value="TGS"/>
    <property type="match status" value="1"/>
</dbReference>
<dbReference type="SUPFAM" id="SSF52540">
    <property type="entry name" value="P-loop containing nucleoside triphosphate hydrolases"/>
    <property type="match status" value="1"/>
</dbReference>
<feature type="binding site" evidence="6">
    <location>
        <begin position="12"/>
        <end position="17"/>
    </location>
    <ligand>
        <name>ATP</name>
        <dbReference type="ChEBI" id="CHEBI:30616"/>
    </ligand>
</feature>
<dbReference type="InterPro" id="IPR013029">
    <property type="entry name" value="YchF_C"/>
</dbReference>
<evidence type="ECO:0000313" key="10">
    <source>
        <dbReference type="Proteomes" id="UP000007383"/>
    </source>
</evidence>
<dbReference type="CDD" id="cd01900">
    <property type="entry name" value="YchF"/>
    <property type="match status" value="1"/>
</dbReference>
<dbReference type="NCBIfam" id="TIGR00092">
    <property type="entry name" value="redox-regulated ATPase YchF"/>
    <property type="match status" value="1"/>
</dbReference>
<feature type="domain" description="TGS" evidence="8">
    <location>
        <begin position="284"/>
        <end position="367"/>
    </location>
</feature>
<sequence>MALNCGIVGLPNVGKSTLFSALTSAPAEAANYPFCTIDPNKGIVDVPDPRLAKITEFIQPKKVIPAICEFLDIAGLVEGASKGEGLGNQFLAHIRETGIIAHVVRCFDDPDVVHVAGSVDPVRDIETINVELALADLETVEKRLTRTERETRSNDRDAAKKAQGMLPLLQRLKDGLSQGTPARTLGFTDDELELMRDLHLITLKRTLYVCNVDEGGLEGDNPLVAQVEKVAAGEDAEVIRICGQLEAEIAALETPEERAEFLAEAGLEQSGLDRLIHAAYHLMGLHTYFTAGEKEVRAWTIPQGAAAPQAAGVIHSDFERGFIAAETFHYDDLLALGSKQKVREAGKLRIEGKNYIVKDGDIIEFRFNV</sequence>
<organism evidence="9 10">
    <name type="scientific">Spirochaeta africana (strain ATCC 700263 / DSM 8902 / Z-7692)</name>
    <dbReference type="NCBI Taxonomy" id="889378"/>
    <lineage>
        <taxon>Bacteria</taxon>
        <taxon>Pseudomonadati</taxon>
        <taxon>Spirochaetota</taxon>
        <taxon>Spirochaetia</taxon>
        <taxon>Spirochaetales</taxon>
        <taxon>Spirochaetaceae</taxon>
        <taxon>Spirochaeta</taxon>
    </lineage>
</organism>
<dbReference type="CDD" id="cd04867">
    <property type="entry name" value="TGS_YchF_OLA1"/>
    <property type="match status" value="1"/>
</dbReference>
<dbReference type="InterPro" id="IPR012676">
    <property type="entry name" value="TGS-like"/>
</dbReference>
<dbReference type="InterPro" id="IPR023192">
    <property type="entry name" value="TGS-like_dom_sf"/>
</dbReference>
<dbReference type="Proteomes" id="UP000007383">
    <property type="component" value="Chromosome"/>
</dbReference>
<comment type="similarity">
    <text evidence="6">Belongs to the TRAFAC class OBG-HflX-like GTPase superfamily. OBG GTPase family. YchF/OLA1 subfamily.</text>
</comment>
<gene>
    <name evidence="6" type="primary">ychF</name>
    <name evidence="9" type="ordered locus">Spiaf_0355</name>
</gene>
<dbReference type="Gene3D" id="1.10.150.300">
    <property type="entry name" value="TGS-like domain"/>
    <property type="match status" value="1"/>
</dbReference>
<dbReference type="GO" id="GO:0046872">
    <property type="term" value="F:metal ion binding"/>
    <property type="evidence" value="ECO:0007669"/>
    <property type="project" value="UniProtKB-KW"/>
</dbReference>
<evidence type="ECO:0000256" key="4">
    <source>
        <dbReference type="ARBA" id="ARBA00022840"/>
    </source>
</evidence>
<comment type="function">
    <text evidence="6">ATPase that binds to both the 70S ribosome and the 50S ribosomal subunit in a nucleotide-independent manner.</text>
</comment>
<dbReference type="GO" id="GO:0005524">
    <property type="term" value="F:ATP binding"/>
    <property type="evidence" value="ECO:0007669"/>
    <property type="project" value="UniProtKB-UniRule"/>
</dbReference>
<dbReference type="OrthoDB" id="9807318at2"/>
<keyword evidence="2" id="KW-0479">Metal-binding</keyword>
<dbReference type="GO" id="GO:0016887">
    <property type="term" value="F:ATP hydrolysis activity"/>
    <property type="evidence" value="ECO:0007669"/>
    <property type="project" value="UniProtKB-UniRule"/>
</dbReference>
<dbReference type="InterPro" id="IPR004396">
    <property type="entry name" value="ATPase_YchF/OLA1"/>
</dbReference>
<dbReference type="Pfam" id="PF01926">
    <property type="entry name" value="MMR_HSR1"/>
    <property type="match status" value="1"/>
</dbReference>
<protein>
    <recommendedName>
        <fullName evidence="6">Ribosome-binding ATPase YchF</fullName>
    </recommendedName>
</protein>
<dbReference type="EMBL" id="CP003282">
    <property type="protein sequence ID" value="AFG36460.1"/>
    <property type="molecule type" value="Genomic_DNA"/>
</dbReference>
<dbReference type="HOGENOM" id="CLU_018395_0_1_12"/>
<dbReference type="GO" id="GO:0005737">
    <property type="term" value="C:cytoplasm"/>
    <property type="evidence" value="ECO:0007669"/>
    <property type="project" value="TreeGrafter"/>
</dbReference>
<evidence type="ECO:0000256" key="1">
    <source>
        <dbReference type="ARBA" id="ARBA00001946"/>
    </source>
</evidence>
<dbReference type="PIRSF" id="PIRSF006641">
    <property type="entry name" value="CHP00092"/>
    <property type="match status" value="1"/>
</dbReference>
<dbReference type="Gene3D" id="3.40.50.300">
    <property type="entry name" value="P-loop containing nucleotide triphosphate hydrolases"/>
    <property type="match status" value="1"/>
</dbReference>
<dbReference type="GO" id="GO:0043023">
    <property type="term" value="F:ribosomal large subunit binding"/>
    <property type="evidence" value="ECO:0007669"/>
    <property type="project" value="UniProtKB-UniRule"/>
</dbReference>
<keyword evidence="4 6" id="KW-0067">ATP-binding</keyword>
<proteinExistence type="inferred from homology"/>
<evidence type="ECO:0000256" key="3">
    <source>
        <dbReference type="ARBA" id="ARBA00022741"/>
    </source>
</evidence>
<dbReference type="SUPFAM" id="SSF81271">
    <property type="entry name" value="TGS-like"/>
    <property type="match status" value="1"/>
</dbReference>
<reference evidence="10" key="1">
    <citation type="journal article" date="2013" name="Stand. Genomic Sci.">
        <title>Complete genome sequence of the halophilic bacterium Spirochaeta africana type strain (Z-7692(T)) from the alkaline Lake Magadi in the East African Rift.</title>
        <authorList>
            <person name="Liolos K."/>
            <person name="Abt B."/>
            <person name="Scheuner C."/>
            <person name="Teshima H."/>
            <person name="Held B."/>
            <person name="Lapidus A."/>
            <person name="Nolan M."/>
            <person name="Lucas S."/>
            <person name="Deshpande S."/>
            <person name="Cheng J.F."/>
            <person name="Tapia R."/>
            <person name="Goodwin L.A."/>
            <person name="Pitluck S."/>
            <person name="Pagani I."/>
            <person name="Ivanova N."/>
            <person name="Mavromatis K."/>
            <person name="Mikhailova N."/>
            <person name="Huntemann M."/>
            <person name="Pati A."/>
            <person name="Chen A."/>
            <person name="Palaniappan K."/>
            <person name="Land M."/>
            <person name="Rohde M."/>
            <person name="Tindall B.J."/>
            <person name="Detter J.C."/>
            <person name="Goker M."/>
            <person name="Bristow J."/>
            <person name="Eisen J.A."/>
            <person name="Markowitz V."/>
            <person name="Hugenholtz P."/>
            <person name="Woyke T."/>
            <person name="Klenk H.P."/>
            <person name="Kyrpides N.C."/>
        </authorList>
    </citation>
    <scope>NUCLEOTIDE SEQUENCE</scope>
    <source>
        <strain evidence="10">ATCC 700263 / DSM 8902 / Z-7692</strain>
    </source>
</reference>
<dbReference type="AlphaFoldDB" id="H9UG17"/>
<accession>H9UG17</accession>
<dbReference type="eggNOG" id="COG0012">
    <property type="taxonomic scope" value="Bacteria"/>
</dbReference>
<keyword evidence="10" id="KW-1185">Reference proteome</keyword>
<keyword evidence="5" id="KW-0460">Magnesium</keyword>
<name>H9UG17_SPIAZ</name>
<dbReference type="PRINTS" id="PR00326">
    <property type="entry name" value="GTP1OBG"/>
</dbReference>
<dbReference type="Pfam" id="PF06071">
    <property type="entry name" value="YchF-GTPase_C"/>
    <property type="match status" value="1"/>
</dbReference>
<evidence type="ECO:0000256" key="5">
    <source>
        <dbReference type="ARBA" id="ARBA00022842"/>
    </source>
</evidence>
<dbReference type="FunFam" id="3.10.20.30:FF:000001">
    <property type="entry name" value="Ribosome-binding ATPase YchF"/>
    <property type="match status" value="1"/>
</dbReference>
<evidence type="ECO:0000256" key="2">
    <source>
        <dbReference type="ARBA" id="ARBA00022723"/>
    </source>
</evidence>
<evidence type="ECO:0000256" key="6">
    <source>
        <dbReference type="HAMAP-Rule" id="MF_00944"/>
    </source>
</evidence>
<evidence type="ECO:0000259" key="8">
    <source>
        <dbReference type="PROSITE" id="PS51880"/>
    </source>
</evidence>
<dbReference type="Gene3D" id="3.10.20.30">
    <property type="match status" value="1"/>
</dbReference>
<dbReference type="PANTHER" id="PTHR23305:SF18">
    <property type="entry name" value="OBG-TYPE G DOMAIN-CONTAINING PROTEIN"/>
    <property type="match status" value="1"/>
</dbReference>
<dbReference type="PATRIC" id="fig|889378.3.peg.358"/>
<dbReference type="InterPro" id="IPR006073">
    <property type="entry name" value="GTP-bd"/>
</dbReference>
<feature type="domain" description="OBG-type G" evidence="7">
    <location>
        <begin position="3"/>
        <end position="369"/>
    </location>
</feature>
<dbReference type="InterPro" id="IPR031167">
    <property type="entry name" value="G_OBG"/>
</dbReference>
<dbReference type="InterPro" id="IPR012675">
    <property type="entry name" value="Beta-grasp_dom_sf"/>
</dbReference>